<evidence type="ECO:0000256" key="6">
    <source>
        <dbReference type="SAM" id="Phobius"/>
    </source>
</evidence>
<comment type="similarity">
    <text evidence="2">Belongs to the autoinducer-2 exporter (AI-2E) (TC 2.A.86) family.</text>
</comment>
<feature type="transmembrane region" description="Helical" evidence="6">
    <location>
        <begin position="152"/>
        <end position="170"/>
    </location>
</feature>
<proteinExistence type="inferred from homology"/>
<feature type="transmembrane region" description="Helical" evidence="6">
    <location>
        <begin position="307"/>
        <end position="338"/>
    </location>
</feature>
<feature type="transmembrane region" description="Helical" evidence="6">
    <location>
        <begin position="233"/>
        <end position="255"/>
    </location>
</feature>
<sequence length="357" mass="37851">MTAERSHIDSKGESFIKRVFVVFLMAALAYALWRLADLVVLTFGAVLFSVGLQTAAAAVSRRTRASNAVSLAIVVLIGLACFGLAIIFFGSVITAQVDELIKQVPQGLRIVVERIQANPYGLYALEQARAFNVAGSTGWVASSLALIARSTLQAVAYAFLVFFLAIYLAAESGRYRSMCLRLLPPWQQPALSSVFDETGKVLRRWLLGQLIVMTIIGVLSGVGLWLLGIESAIALGLVGGFLCFIPYVGAVIAAVPATLVALTQGPTYALSVVAMYAAVHFIEGNFITPFVQAEATSLPPVLSLLSIVAFGVLIGPASVLIAAPLTLFLIVVVELLYVEQTLGQDPISTSTTPNGSS</sequence>
<feature type="transmembrane region" description="Helical" evidence="6">
    <location>
        <begin position="39"/>
        <end position="59"/>
    </location>
</feature>
<name>A0ABS9Z2U6_9HYPH</name>
<dbReference type="EMBL" id="JAIVFP010000001">
    <property type="protein sequence ID" value="MCI4681765.1"/>
    <property type="molecule type" value="Genomic_DNA"/>
</dbReference>
<feature type="transmembrane region" description="Helical" evidence="6">
    <location>
        <begin position="71"/>
        <end position="93"/>
    </location>
</feature>
<keyword evidence="5 6" id="KW-0472">Membrane</keyword>
<dbReference type="Pfam" id="PF01594">
    <property type="entry name" value="AI-2E_transport"/>
    <property type="match status" value="1"/>
</dbReference>
<reference evidence="7" key="1">
    <citation type="journal article" date="2022" name="ISME J.">
        <title>Identification of active gaseous-alkane degraders at natural gas seeps.</title>
        <authorList>
            <person name="Farhan Ul Haque M."/>
            <person name="Hernandez M."/>
            <person name="Crombie A.T."/>
            <person name="Murrell J.C."/>
        </authorList>
    </citation>
    <scope>NUCLEOTIDE SEQUENCE</scope>
    <source>
        <strain evidence="7">PC2</strain>
    </source>
</reference>
<dbReference type="RefSeq" id="WP_243065811.1">
    <property type="nucleotide sequence ID" value="NZ_JAIVFK010000056.1"/>
</dbReference>
<accession>A0ABS9Z2U6</accession>
<gene>
    <name evidence="7" type="ORF">K2U94_03120</name>
</gene>
<comment type="caution">
    <text evidence="7">The sequence shown here is derived from an EMBL/GenBank/DDBJ whole genome shotgun (WGS) entry which is preliminary data.</text>
</comment>
<dbReference type="PANTHER" id="PTHR21716">
    <property type="entry name" value="TRANSMEMBRANE PROTEIN"/>
    <property type="match status" value="1"/>
</dbReference>
<feature type="transmembrane region" description="Helical" evidence="6">
    <location>
        <begin position="15"/>
        <end position="33"/>
    </location>
</feature>
<organism evidence="7 8">
    <name type="scientific">Candidatus Rhodoblastus alkanivorans</name>
    <dbReference type="NCBI Taxonomy" id="2954117"/>
    <lineage>
        <taxon>Bacteria</taxon>
        <taxon>Pseudomonadati</taxon>
        <taxon>Pseudomonadota</taxon>
        <taxon>Alphaproteobacteria</taxon>
        <taxon>Hyphomicrobiales</taxon>
        <taxon>Rhodoblastaceae</taxon>
        <taxon>Rhodoblastus</taxon>
    </lineage>
</organism>
<evidence type="ECO:0000313" key="7">
    <source>
        <dbReference type="EMBL" id="MCI4681765.1"/>
    </source>
</evidence>
<evidence type="ECO:0000256" key="4">
    <source>
        <dbReference type="ARBA" id="ARBA00022989"/>
    </source>
</evidence>
<evidence type="ECO:0000256" key="3">
    <source>
        <dbReference type="ARBA" id="ARBA00022692"/>
    </source>
</evidence>
<dbReference type="Proteomes" id="UP001139104">
    <property type="component" value="Unassembled WGS sequence"/>
</dbReference>
<evidence type="ECO:0000256" key="5">
    <source>
        <dbReference type="ARBA" id="ARBA00023136"/>
    </source>
</evidence>
<evidence type="ECO:0000313" key="8">
    <source>
        <dbReference type="Proteomes" id="UP001139104"/>
    </source>
</evidence>
<dbReference type="PANTHER" id="PTHR21716:SF62">
    <property type="entry name" value="TRANSPORT PROTEIN YDBI-RELATED"/>
    <property type="match status" value="1"/>
</dbReference>
<evidence type="ECO:0000256" key="2">
    <source>
        <dbReference type="ARBA" id="ARBA00009773"/>
    </source>
</evidence>
<keyword evidence="8" id="KW-1185">Reference proteome</keyword>
<evidence type="ECO:0000256" key="1">
    <source>
        <dbReference type="ARBA" id="ARBA00004141"/>
    </source>
</evidence>
<comment type="subcellular location">
    <subcellularLocation>
        <location evidence="1">Membrane</location>
        <topology evidence="1">Multi-pass membrane protein</topology>
    </subcellularLocation>
</comment>
<feature type="transmembrane region" description="Helical" evidence="6">
    <location>
        <begin position="267"/>
        <end position="287"/>
    </location>
</feature>
<keyword evidence="3 6" id="KW-0812">Transmembrane</keyword>
<feature type="transmembrane region" description="Helical" evidence="6">
    <location>
        <begin position="205"/>
        <end position="227"/>
    </location>
</feature>
<protein>
    <submittedName>
        <fullName evidence="7">AI-2E family transporter</fullName>
    </submittedName>
</protein>
<dbReference type="InterPro" id="IPR002549">
    <property type="entry name" value="AI-2E-like"/>
</dbReference>
<keyword evidence="4 6" id="KW-1133">Transmembrane helix</keyword>